<accession>A0A8J2NMS1</accession>
<name>A0A8J2NMS1_9HEXA</name>
<organism evidence="1 2">
    <name type="scientific">Allacma fusca</name>
    <dbReference type="NCBI Taxonomy" id="39272"/>
    <lineage>
        <taxon>Eukaryota</taxon>
        <taxon>Metazoa</taxon>
        <taxon>Ecdysozoa</taxon>
        <taxon>Arthropoda</taxon>
        <taxon>Hexapoda</taxon>
        <taxon>Collembola</taxon>
        <taxon>Symphypleona</taxon>
        <taxon>Sminthuridae</taxon>
        <taxon>Allacma</taxon>
    </lineage>
</organism>
<dbReference type="AlphaFoldDB" id="A0A8J2NMS1"/>
<keyword evidence="2" id="KW-1185">Reference proteome</keyword>
<evidence type="ECO:0000313" key="2">
    <source>
        <dbReference type="Proteomes" id="UP000708208"/>
    </source>
</evidence>
<reference evidence="1" key="1">
    <citation type="submission" date="2021-06" db="EMBL/GenBank/DDBJ databases">
        <authorList>
            <person name="Hodson N. C."/>
            <person name="Mongue J. A."/>
            <person name="Jaron S. K."/>
        </authorList>
    </citation>
    <scope>NUCLEOTIDE SEQUENCE</scope>
</reference>
<comment type="caution">
    <text evidence="1">The sequence shown here is derived from an EMBL/GenBank/DDBJ whole genome shotgun (WGS) entry which is preliminary data.</text>
</comment>
<dbReference type="EMBL" id="CAJVCH010057350">
    <property type="protein sequence ID" value="CAG7718936.1"/>
    <property type="molecule type" value="Genomic_DNA"/>
</dbReference>
<sequence>MITTIWAIPTSPAFEEENAELPLHNSEANPVEGNSAGSRGWIPKFWSDFSKKFRVQVNLSHFAANHKFNTVYIDPLCFFNCNSYNNTNNTNISNATF</sequence>
<protein>
    <submittedName>
        <fullName evidence="1">Uncharacterized protein</fullName>
    </submittedName>
</protein>
<dbReference type="Proteomes" id="UP000708208">
    <property type="component" value="Unassembled WGS sequence"/>
</dbReference>
<evidence type="ECO:0000313" key="1">
    <source>
        <dbReference type="EMBL" id="CAG7718936.1"/>
    </source>
</evidence>
<proteinExistence type="predicted"/>
<gene>
    <name evidence="1" type="ORF">AFUS01_LOCUS8289</name>
</gene>